<name>A0A0N7YKX3_9ACTN</name>
<dbReference type="Proteomes" id="UP000048965">
    <property type="component" value="Unassembled WGS sequence"/>
</dbReference>
<accession>A0A0N7YKX3</accession>
<evidence type="ECO:0000313" key="2">
    <source>
        <dbReference type="Proteomes" id="UP000048965"/>
    </source>
</evidence>
<reference evidence="2" key="1">
    <citation type="submission" date="2014-09" db="EMBL/GenBank/DDBJ databases">
        <title>Whole genome shotgun sequence of Streptomyces sp. NBRC 110027.</title>
        <authorList>
            <person name="Komaki H."/>
            <person name="Ichikawa N."/>
            <person name="Katano-Makiyama Y."/>
            <person name="Hosoyama A."/>
            <person name="Hashimoto M."/>
            <person name="Uohara A."/>
            <person name="Kitahashi Y."/>
            <person name="Ohji S."/>
            <person name="Kimura A."/>
            <person name="Yamazoe A."/>
            <person name="Igarashi Y."/>
            <person name="Fujita N."/>
        </authorList>
    </citation>
    <scope>NUCLEOTIDE SEQUENCE [LARGE SCALE GENOMIC DNA]</scope>
    <source>
        <strain evidence="2">NBRC 110027</strain>
    </source>
</reference>
<evidence type="ECO:0000313" key="1">
    <source>
        <dbReference type="EMBL" id="GAO07211.1"/>
    </source>
</evidence>
<comment type="caution">
    <text evidence="1">The sequence shown here is derived from an EMBL/GenBank/DDBJ whole genome shotgun (WGS) entry which is preliminary data.</text>
</comment>
<keyword evidence="2" id="KW-1185">Reference proteome</keyword>
<protein>
    <recommendedName>
        <fullName evidence="3">S1 motif domain-containing protein</fullName>
    </recommendedName>
</protein>
<dbReference type="OrthoDB" id="4249166at2"/>
<gene>
    <name evidence="1" type="ORF">TPA0598_02_04500</name>
</gene>
<organism evidence="1 2">
    <name type="scientific">Streptomyces lydicamycinicus</name>
    <dbReference type="NCBI Taxonomy" id="1546107"/>
    <lineage>
        <taxon>Bacteria</taxon>
        <taxon>Bacillati</taxon>
        <taxon>Actinomycetota</taxon>
        <taxon>Actinomycetes</taxon>
        <taxon>Kitasatosporales</taxon>
        <taxon>Streptomycetaceae</taxon>
        <taxon>Streptomyces</taxon>
    </lineage>
</organism>
<dbReference type="EMBL" id="BBNO01000002">
    <property type="protein sequence ID" value="GAO07211.1"/>
    <property type="molecule type" value="Genomic_DNA"/>
</dbReference>
<proteinExistence type="predicted"/>
<evidence type="ECO:0008006" key="3">
    <source>
        <dbReference type="Google" id="ProtNLM"/>
    </source>
</evidence>
<dbReference type="RefSeq" id="WP_052718845.1">
    <property type="nucleotide sequence ID" value="NZ_BBNO01000002.1"/>
</dbReference>
<sequence length="118" mass="12794">MTEYSWPDHGPGAAARVREACNRTVADLPAGTPVTGEVIGRRPFGVFLRIDGHPDAVGLAEVVRMPGCGTLPLMGEWVSGEVIWHAAHHHQVKIELTEWAGHEDRLSARSARPAGRET</sequence>
<reference evidence="1 2" key="2">
    <citation type="journal article" date="2015" name="Stand. Genomic Sci.">
        <title>Draft genome sequence of marine-derived Streptomyces sp. TP-A0598, a producer of anti-MRSA antibiotic lydicamycins.</title>
        <authorList>
            <person name="Komaki H."/>
            <person name="Ichikawa N."/>
            <person name="Hosoyama A."/>
            <person name="Fujita N."/>
            <person name="Igarashi Y."/>
        </authorList>
    </citation>
    <scope>NUCLEOTIDE SEQUENCE [LARGE SCALE GENOMIC DNA]</scope>
    <source>
        <strain evidence="1 2">NBRC 110027</strain>
    </source>
</reference>
<dbReference type="AlphaFoldDB" id="A0A0N7YKX3"/>